<gene>
    <name evidence="2" type="ORF">F0357_12705</name>
</gene>
<feature type="transmembrane region" description="Helical" evidence="1">
    <location>
        <begin position="73"/>
        <end position="94"/>
    </location>
</feature>
<dbReference type="RefSeq" id="WP_153482143.1">
    <property type="nucleotide sequence ID" value="NZ_VWNA01000001.1"/>
</dbReference>
<dbReference type="AlphaFoldDB" id="A0A6A7Y746"/>
<comment type="caution">
    <text evidence="2">The sequence shown here is derived from an EMBL/GenBank/DDBJ whole genome shotgun (WGS) entry which is preliminary data.</text>
</comment>
<feature type="transmembrane region" description="Helical" evidence="1">
    <location>
        <begin position="40"/>
        <end position="61"/>
    </location>
</feature>
<keyword evidence="1" id="KW-0812">Transmembrane</keyword>
<accession>A0A6A7Y746</accession>
<evidence type="ECO:0000256" key="1">
    <source>
        <dbReference type="SAM" id="Phobius"/>
    </source>
</evidence>
<dbReference type="Gene3D" id="1.20.1250.20">
    <property type="entry name" value="MFS general substrate transporter like domains"/>
    <property type="match status" value="1"/>
</dbReference>
<name>A0A6A7Y746_9HYPH</name>
<dbReference type="Proteomes" id="UP000332515">
    <property type="component" value="Unassembled WGS sequence"/>
</dbReference>
<dbReference type="InterPro" id="IPR036259">
    <property type="entry name" value="MFS_trans_sf"/>
</dbReference>
<evidence type="ECO:0000313" key="3">
    <source>
        <dbReference type="Proteomes" id="UP000332515"/>
    </source>
</evidence>
<dbReference type="SUPFAM" id="SSF103473">
    <property type="entry name" value="MFS general substrate transporter"/>
    <property type="match status" value="1"/>
</dbReference>
<sequence>MVTPLLRKRFKPHPIAVGAMVMTTAAIVGAIVTPSATGEWLLAVPVSTAVAVAYGAVISLFTEEADGNEGGVLGVTASINALAFGLTSLAGGVISGGAVVGPIVVAAVMMAASTLLLLTLRKPRG</sequence>
<keyword evidence="1" id="KW-0472">Membrane</keyword>
<organism evidence="2 3">
    <name type="scientific">Segnochrobactrum spirostomi</name>
    <dbReference type="NCBI Taxonomy" id="2608987"/>
    <lineage>
        <taxon>Bacteria</taxon>
        <taxon>Pseudomonadati</taxon>
        <taxon>Pseudomonadota</taxon>
        <taxon>Alphaproteobacteria</taxon>
        <taxon>Hyphomicrobiales</taxon>
        <taxon>Segnochrobactraceae</taxon>
        <taxon>Segnochrobactrum</taxon>
    </lineage>
</organism>
<evidence type="ECO:0000313" key="2">
    <source>
        <dbReference type="EMBL" id="MQT13482.1"/>
    </source>
</evidence>
<reference evidence="2 3" key="1">
    <citation type="submission" date="2019-09" db="EMBL/GenBank/DDBJ databases">
        <title>Segnochrobactrum spirostomi gen. nov., sp. nov., isolated from the ciliate Spirostomum cf. yagiui and description of a novel family, Segnochrobactraceae fam. nov. within the order Rhizobiales of the class Alphaproteobacteria.</title>
        <authorList>
            <person name="Akter S."/>
            <person name="Shazib S.U.A."/>
            <person name="Shin M.K."/>
        </authorList>
    </citation>
    <scope>NUCLEOTIDE SEQUENCE [LARGE SCALE GENOMIC DNA]</scope>
    <source>
        <strain evidence="2 3">Sp-1</strain>
    </source>
</reference>
<protein>
    <submittedName>
        <fullName evidence="2">Major facilitator superfamily domain-containing protein 9</fullName>
    </submittedName>
</protein>
<keyword evidence="1" id="KW-1133">Transmembrane helix</keyword>
<proteinExistence type="predicted"/>
<dbReference type="EMBL" id="VWNA01000001">
    <property type="protein sequence ID" value="MQT13482.1"/>
    <property type="molecule type" value="Genomic_DNA"/>
</dbReference>
<feature type="transmembrane region" description="Helical" evidence="1">
    <location>
        <begin position="15"/>
        <end position="34"/>
    </location>
</feature>
<keyword evidence="3" id="KW-1185">Reference proteome</keyword>
<feature type="transmembrane region" description="Helical" evidence="1">
    <location>
        <begin position="100"/>
        <end position="120"/>
    </location>
</feature>